<keyword evidence="4" id="KW-0479">Metal-binding</keyword>
<reference evidence="10" key="2">
    <citation type="submission" date="2023-05" db="EMBL/GenBank/DDBJ databases">
        <authorList>
            <consortium name="Lawrence Berkeley National Laboratory"/>
            <person name="Steindorff A."/>
            <person name="Hensen N."/>
            <person name="Bonometti L."/>
            <person name="Westerberg I."/>
            <person name="Brannstrom I.O."/>
            <person name="Guillou S."/>
            <person name="Cros-Aarteil S."/>
            <person name="Calhoun S."/>
            <person name="Haridas S."/>
            <person name="Kuo A."/>
            <person name="Mondo S."/>
            <person name="Pangilinan J."/>
            <person name="Riley R."/>
            <person name="Labutti K."/>
            <person name="Andreopoulos B."/>
            <person name="Lipzen A."/>
            <person name="Chen C."/>
            <person name="Yanf M."/>
            <person name="Daum C."/>
            <person name="Ng V."/>
            <person name="Clum A."/>
            <person name="Ohm R."/>
            <person name="Martin F."/>
            <person name="Silar P."/>
            <person name="Natvig D."/>
            <person name="Lalanne C."/>
            <person name="Gautier V."/>
            <person name="Ament-Velasquez S.L."/>
            <person name="Kruys A."/>
            <person name="Hutchinson M.I."/>
            <person name="Powell A.J."/>
            <person name="Barry K."/>
            <person name="Miller A.N."/>
            <person name="Grigoriev I.V."/>
            <person name="Debuchy R."/>
            <person name="Gladieux P."/>
            <person name="Thoren M.H."/>
            <person name="Johannesson H."/>
        </authorList>
    </citation>
    <scope>NUCLEOTIDE SEQUENCE</scope>
    <source>
        <strain evidence="10">PSN293</strain>
    </source>
</reference>
<keyword evidence="8" id="KW-0732">Signal</keyword>
<dbReference type="AlphaFoldDB" id="A0AAN6YA58"/>
<dbReference type="InterPro" id="IPR036851">
    <property type="entry name" value="Chloroperoxidase-like_sf"/>
</dbReference>
<keyword evidence="11" id="KW-1185">Reference proteome</keyword>
<evidence type="ECO:0000256" key="6">
    <source>
        <dbReference type="ARBA" id="ARBA00023004"/>
    </source>
</evidence>
<organism evidence="10 11">
    <name type="scientific">Rhypophila decipiens</name>
    <dbReference type="NCBI Taxonomy" id="261697"/>
    <lineage>
        <taxon>Eukaryota</taxon>
        <taxon>Fungi</taxon>
        <taxon>Dikarya</taxon>
        <taxon>Ascomycota</taxon>
        <taxon>Pezizomycotina</taxon>
        <taxon>Sordariomycetes</taxon>
        <taxon>Sordariomycetidae</taxon>
        <taxon>Sordariales</taxon>
        <taxon>Naviculisporaceae</taxon>
        <taxon>Rhypophila</taxon>
    </lineage>
</organism>
<evidence type="ECO:0000313" key="11">
    <source>
        <dbReference type="Proteomes" id="UP001301769"/>
    </source>
</evidence>
<keyword evidence="2" id="KW-0575">Peroxidase</keyword>
<evidence type="ECO:0000256" key="1">
    <source>
        <dbReference type="ARBA" id="ARBA00001970"/>
    </source>
</evidence>
<evidence type="ECO:0000256" key="2">
    <source>
        <dbReference type="ARBA" id="ARBA00022559"/>
    </source>
</evidence>
<keyword evidence="5" id="KW-0560">Oxidoreductase</keyword>
<dbReference type="SUPFAM" id="SSF47571">
    <property type="entry name" value="Cloroperoxidase"/>
    <property type="match status" value="1"/>
</dbReference>
<dbReference type="Gene3D" id="1.10.489.10">
    <property type="entry name" value="Chloroperoxidase-like"/>
    <property type="match status" value="1"/>
</dbReference>
<comment type="cofactor">
    <cofactor evidence="1">
        <name>heme b</name>
        <dbReference type="ChEBI" id="CHEBI:60344"/>
    </cofactor>
</comment>
<dbReference type="Pfam" id="PF01328">
    <property type="entry name" value="Peroxidase_2"/>
    <property type="match status" value="1"/>
</dbReference>
<reference evidence="10" key="1">
    <citation type="journal article" date="2023" name="Mol. Phylogenet. Evol.">
        <title>Genome-scale phylogeny and comparative genomics of the fungal order Sordariales.</title>
        <authorList>
            <person name="Hensen N."/>
            <person name="Bonometti L."/>
            <person name="Westerberg I."/>
            <person name="Brannstrom I.O."/>
            <person name="Guillou S."/>
            <person name="Cros-Aarteil S."/>
            <person name="Calhoun S."/>
            <person name="Haridas S."/>
            <person name="Kuo A."/>
            <person name="Mondo S."/>
            <person name="Pangilinan J."/>
            <person name="Riley R."/>
            <person name="LaButti K."/>
            <person name="Andreopoulos B."/>
            <person name="Lipzen A."/>
            <person name="Chen C."/>
            <person name="Yan M."/>
            <person name="Daum C."/>
            <person name="Ng V."/>
            <person name="Clum A."/>
            <person name="Steindorff A."/>
            <person name="Ohm R.A."/>
            <person name="Martin F."/>
            <person name="Silar P."/>
            <person name="Natvig D.O."/>
            <person name="Lalanne C."/>
            <person name="Gautier V."/>
            <person name="Ament-Velasquez S.L."/>
            <person name="Kruys A."/>
            <person name="Hutchinson M.I."/>
            <person name="Powell A.J."/>
            <person name="Barry K."/>
            <person name="Miller A.N."/>
            <person name="Grigoriev I.V."/>
            <person name="Debuchy R."/>
            <person name="Gladieux P."/>
            <person name="Hiltunen Thoren M."/>
            <person name="Johannesson H."/>
        </authorList>
    </citation>
    <scope>NUCLEOTIDE SEQUENCE</scope>
    <source>
        <strain evidence="10">PSN293</strain>
    </source>
</reference>
<evidence type="ECO:0000259" key="9">
    <source>
        <dbReference type="PROSITE" id="PS51405"/>
    </source>
</evidence>
<name>A0AAN6YA58_9PEZI</name>
<evidence type="ECO:0000256" key="7">
    <source>
        <dbReference type="ARBA" id="ARBA00025795"/>
    </source>
</evidence>
<evidence type="ECO:0000256" key="5">
    <source>
        <dbReference type="ARBA" id="ARBA00023002"/>
    </source>
</evidence>
<accession>A0AAN6YA58</accession>
<dbReference type="PROSITE" id="PS51405">
    <property type="entry name" value="HEME_HALOPEROXIDASE"/>
    <property type="match status" value="1"/>
</dbReference>
<feature type="chain" id="PRO_5042922932" evidence="8">
    <location>
        <begin position="18"/>
        <end position="257"/>
    </location>
</feature>
<evidence type="ECO:0000256" key="8">
    <source>
        <dbReference type="SAM" id="SignalP"/>
    </source>
</evidence>
<proteinExistence type="inferred from homology"/>
<dbReference type="EMBL" id="MU858098">
    <property type="protein sequence ID" value="KAK4214160.1"/>
    <property type="molecule type" value="Genomic_DNA"/>
</dbReference>
<evidence type="ECO:0000313" key="10">
    <source>
        <dbReference type="EMBL" id="KAK4214160.1"/>
    </source>
</evidence>
<evidence type="ECO:0000256" key="3">
    <source>
        <dbReference type="ARBA" id="ARBA00022617"/>
    </source>
</evidence>
<dbReference type="InterPro" id="IPR000028">
    <property type="entry name" value="Chloroperoxidase"/>
</dbReference>
<keyword evidence="3" id="KW-0349">Heme</keyword>
<feature type="signal peptide" evidence="8">
    <location>
        <begin position="1"/>
        <end position="17"/>
    </location>
</feature>
<dbReference type="PANTHER" id="PTHR33577">
    <property type="entry name" value="STERIGMATOCYSTIN BIOSYNTHESIS PEROXIDASE STCC-RELATED"/>
    <property type="match status" value="1"/>
</dbReference>
<protein>
    <submittedName>
        <fullName evidence="10">Chloroperoxidase</fullName>
    </submittedName>
</protein>
<sequence length="257" mass="28429">MKLISITPLLAAGHVLAGFDKWSPPGSYDVRGPCPMLNTLANHGFLPHDGKDITKEIASGALFDALHINKTLAGFLFDFGVTTNPKPNATSFSLNDLGNHNVLEHDASLSRSDAYYGSTIAFNQSIFDETKAHWTAETVDLRMSANARTARVKTSKATNPEYTMSNLGDSFSLGESAAYVVVIGDKKTATVSRSWLEFFFEHEQLPLHLGWKRAETAFEREDLDVHLATMRNLTREAEETTPVGRLVRRANAMHFGW</sequence>
<comment type="similarity">
    <text evidence="7">Belongs to the chloroperoxidase family.</text>
</comment>
<comment type="caution">
    <text evidence="10">The sequence shown here is derived from an EMBL/GenBank/DDBJ whole genome shotgun (WGS) entry which is preliminary data.</text>
</comment>
<dbReference type="Proteomes" id="UP001301769">
    <property type="component" value="Unassembled WGS sequence"/>
</dbReference>
<evidence type="ECO:0000256" key="4">
    <source>
        <dbReference type="ARBA" id="ARBA00022723"/>
    </source>
</evidence>
<dbReference type="PANTHER" id="PTHR33577:SF7">
    <property type="entry name" value="HEME HALOPEROXIDASE FAMILY PROFILE DOMAIN-CONTAINING PROTEIN"/>
    <property type="match status" value="1"/>
</dbReference>
<feature type="domain" description="Heme haloperoxidase family profile" evidence="9">
    <location>
        <begin position="18"/>
        <end position="235"/>
    </location>
</feature>
<dbReference type="GO" id="GO:0046872">
    <property type="term" value="F:metal ion binding"/>
    <property type="evidence" value="ECO:0007669"/>
    <property type="project" value="UniProtKB-KW"/>
</dbReference>
<keyword evidence="6" id="KW-0408">Iron</keyword>
<dbReference type="GO" id="GO:0004601">
    <property type="term" value="F:peroxidase activity"/>
    <property type="evidence" value="ECO:0007669"/>
    <property type="project" value="UniProtKB-KW"/>
</dbReference>
<gene>
    <name evidence="10" type="ORF">QBC37DRAFT_421832</name>
</gene>